<keyword evidence="1" id="KW-0378">Hydrolase</keyword>
<evidence type="ECO:0000259" key="5">
    <source>
        <dbReference type="PROSITE" id="PS50853"/>
    </source>
</evidence>
<dbReference type="RefSeq" id="WP_192759495.1">
    <property type="nucleotide sequence ID" value="NZ_JADBDZ010000001.1"/>
</dbReference>
<reference evidence="6 7" key="1">
    <citation type="submission" date="2020-10" db="EMBL/GenBank/DDBJ databases">
        <title>Sequencing the genomes of 1000 actinobacteria strains.</title>
        <authorList>
            <person name="Klenk H.-P."/>
        </authorList>
    </citation>
    <scope>NUCLEOTIDE SEQUENCE [LARGE SCALE GENOMIC DNA]</scope>
    <source>
        <strain evidence="6 7">DSM 46744</strain>
    </source>
</reference>
<evidence type="ECO:0000256" key="4">
    <source>
        <dbReference type="SAM" id="Phobius"/>
    </source>
</evidence>
<comment type="caution">
    <text evidence="6">The sequence shown here is derived from an EMBL/GenBank/DDBJ whole genome shotgun (WGS) entry which is preliminary data.</text>
</comment>
<accession>A0ABR9JQQ9</accession>
<dbReference type="EMBL" id="JADBDZ010000001">
    <property type="protein sequence ID" value="MBE1532862.1"/>
    <property type="molecule type" value="Genomic_DNA"/>
</dbReference>
<keyword evidence="2" id="KW-0624">Polysaccharide degradation</keyword>
<name>A0ABR9JQQ9_9ACTN</name>
<dbReference type="Proteomes" id="UP000627838">
    <property type="component" value="Unassembled WGS sequence"/>
</dbReference>
<gene>
    <name evidence="6" type="ORF">H4W34_002695</name>
</gene>
<keyword evidence="2" id="KW-0119">Carbohydrate metabolism</keyword>
<protein>
    <recommendedName>
        <fullName evidence="5">Fibronectin type-III domain-containing protein</fullName>
    </recommendedName>
</protein>
<feature type="transmembrane region" description="Helical" evidence="4">
    <location>
        <begin position="232"/>
        <end position="253"/>
    </location>
</feature>
<feature type="region of interest" description="Disordered" evidence="3">
    <location>
        <begin position="117"/>
        <end position="228"/>
    </location>
</feature>
<dbReference type="InterPro" id="IPR003961">
    <property type="entry name" value="FN3_dom"/>
</dbReference>
<organism evidence="6 7">
    <name type="scientific">Actinomadura algeriensis</name>
    <dbReference type="NCBI Taxonomy" id="1679523"/>
    <lineage>
        <taxon>Bacteria</taxon>
        <taxon>Bacillati</taxon>
        <taxon>Actinomycetota</taxon>
        <taxon>Actinomycetes</taxon>
        <taxon>Streptosporangiales</taxon>
        <taxon>Thermomonosporaceae</taxon>
        <taxon>Actinomadura</taxon>
    </lineage>
</organism>
<feature type="domain" description="Fibronectin type-III" evidence="5">
    <location>
        <begin position="290"/>
        <end position="379"/>
    </location>
</feature>
<feature type="region of interest" description="Disordered" evidence="3">
    <location>
        <begin position="256"/>
        <end position="285"/>
    </location>
</feature>
<dbReference type="SUPFAM" id="SSF49265">
    <property type="entry name" value="Fibronectin type III"/>
    <property type="match status" value="1"/>
</dbReference>
<evidence type="ECO:0000256" key="3">
    <source>
        <dbReference type="SAM" id="MobiDB-lite"/>
    </source>
</evidence>
<feature type="compositionally biased region" description="Pro residues" evidence="3">
    <location>
        <begin position="124"/>
        <end position="143"/>
    </location>
</feature>
<dbReference type="Gene3D" id="2.60.40.10">
    <property type="entry name" value="Immunoglobulins"/>
    <property type="match status" value="1"/>
</dbReference>
<keyword evidence="7" id="KW-1185">Reference proteome</keyword>
<evidence type="ECO:0000313" key="7">
    <source>
        <dbReference type="Proteomes" id="UP000627838"/>
    </source>
</evidence>
<dbReference type="CDD" id="cd00063">
    <property type="entry name" value="FN3"/>
    <property type="match status" value="1"/>
</dbReference>
<dbReference type="InterPro" id="IPR036116">
    <property type="entry name" value="FN3_sf"/>
</dbReference>
<feature type="compositionally biased region" description="Low complexity" evidence="3">
    <location>
        <begin position="174"/>
        <end position="187"/>
    </location>
</feature>
<proteinExistence type="predicted"/>
<sequence length="380" mass="38490">MVIAPNLVVAGHPDLARELRATGRFPAVFDVASATQLRDLSRSGGVGSPAAFVFAPGFEEDLTDAKVPLLANGLAGSGFTVLVHACYTARGDVFDPPVIASTEPMSMPDLLATLGALQPDLHPEPPPEPWEAPGPPPARPPAEPGARSWPAEAVQPSAFLRSLPAPAAPPPAPQAAAPGPVAAAPAAGREEALPGWAWDDSAPEPAEEPGEVQEDYTAPPPGSATPDRRRRAFLPAAAVSLLLAAVIGAYGLAGGSGTAARGPAAPGSRAAHPAAPTSAPTAVRTGGQYVPRRVRIADGGVSIEVSWEDGSEGKAAHYVVGGVAGRPPATLTSTPPGTTKVTVTALNPGVDYCLTVVAVTDVDRVSPADPVCTHRVERIG</sequence>
<evidence type="ECO:0000256" key="1">
    <source>
        <dbReference type="ARBA" id="ARBA00023295"/>
    </source>
</evidence>
<dbReference type="PROSITE" id="PS50853">
    <property type="entry name" value="FN3"/>
    <property type="match status" value="1"/>
</dbReference>
<feature type="compositionally biased region" description="Low complexity" evidence="3">
    <location>
        <begin position="258"/>
        <end position="282"/>
    </location>
</feature>
<evidence type="ECO:0000313" key="6">
    <source>
        <dbReference type="EMBL" id="MBE1532862.1"/>
    </source>
</evidence>
<keyword evidence="4" id="KW-0812">Transmembrane</keyword>
<evidence type="ECO:0000256" key="2">
    <source>
        <dbReference type="ARBA" id="ARBA00023326"/>
    </source>
</evidence>
<dbReference type="InterPro" id="IPR013783">
    <property type="entry name" value="Ig-like_fold"/>
</dbReference>
<keyword evidence="1" id="KW-0326">Glycosidase</keyword>
<keyword evidence="4" id="KW-1133">Transmembrane helix</keyword>
<keyword evidence="4" id="KW-0472">Membrane</keyword>
<dbReference type="Pfam" id="PF00041">
    <property type="entry name" value="fn3"/>
    <property type="match status" value="1"/>
</dbReference>
<feature type="compositionally biased region" description="Acidic residues" evidence="3">
    <location>
        <begin position="201"/>
        <end position="214"/>
    </location>
</feature>